<dbReference type="InterPro" id="IPR027417">
    <property type="entry name" value="P-loop_NTPase"/>
</dbReference>
<evidence type="ECO:0000256" key="5">
    <source>
        <dbReference type="ARBA" id="ARBA00022840"/>
    </source>
</evidence>
<protein>
    <submittedName>
        <fullName evidence="10">ABC transporter transmembrane domain type 1</fullName>
    </submittedName>
</protein>
<keyword evidence="6 8" id="KW-1133">Transmembrane helix</keyword>
<feature type="transmembrane region" description="Helical" evidence="8">
    <location>
        <begin position="387"/>
        <end position="407"/>
    </location>
</feature>
<dbReference type="GO" id="GO:0005524">
    <property type="term" value="F:ATP binding"/>
    <property type="evidence" value="ECO:0007669"/>
    <property type="project" value="UniProtKB-KW"/>
</dbReference>
<dbReference type="Gene3D" id="3.40.50.300">
    <property type="entry name" value="P-loop containing nucleotide triphosphate hydrolases"/>
    <property type="match status" value="1"/>
</dbReference>
<proteinExistence type="predicted"/>
<evidence type="ECO:0000313" key="11">
    <source>
        <dbReference type="Proteomes" id="UP001150879"/>
    </source>
</evidence>
<dbReference type="Gene3D" id="1.20.1560.10">
    <property type="entry name" value="ABC transporter type 1, transmembrane domain"/>
    <property type="match status" value="2"/>
</dbReference>
<dbReference type="InterPro" id="IPR050173">
    <property type="entry name" value="ABC_transporter_C-like"/>
</dbReference>
<evidence type="ECO:0000256" key="8">
    <source>
        <dbReference type="SAM" id="Phobius"/>
    </source>
</evidence>
<evidence type="ECO:0000256" key="7">
    <source>
        <dbReference type="ARBA" id="ARBA00023136"/>
    </source>
</evidence>
<dbReference type="Pfam" id="PF00664">
    <property type="entry name" value="ABC_membrane"/>
    <property type="match status" value="1"/>
</dbReference>
<dbReference type="InterPro" id="IPR036640">
    <property type="entry name" value="ABC1_TM_sf"/>
</dbReference>
<feature type="transmembrane region" description="Helical" evidence="8">
    <location>
        <begin position="71"/>
        <end position="89"/>
    </location>
</feature>
<evidence type="ECO:0000256" key="4">
    <source>
        <dbReference type="ARBA" id="ARBA00022741"/>
    </source>
</evidence>
<comment type="subcellular location">
    <subcellularLocation>
        <location evidence="1">Membrane</location>
        <topology evidence="1">Multi-pass membrane protein</topology>
    </subcellularLocation>
</comment>
<evidence type="ECO:0000256" key="2">
    <source>
        <dbReference type="ARBA" id="ARBA00022448"/>
    </source>
</evidence>
<sequence length="748" mass="83124">MGYSHARDSKVQAARDNELRAGLVTSWLDVIKAASGSFSNVVSPAITLGLYILFARMAGDVALDEDRLSTSFALVQMITIPATSIMLILPEFIETMAGFDRVQRFLLQLDHQDRRKLLEGVTDEKWYRRVLHVCDMELDLLSLPNGDNTVVTNGEDLLELSDLIVILNSDGSICEQGTWDEPKIQARYNKLDLQPDIDLPQDKHKRGIQQINVPRTHSSILEQSMDVLRRSAHSTIYTQYIAAIGTDRFLATIFIFLSSAASAMLVQTWFRLWVEDEEAGKRITFYIGVYFALAIGHWVSLTGIGTIEFLLVPTSGRALHNQLLTTVIKAPLSFNTSTGIGITLSRFSEDIMQIDRKLPREIAVLGSQMFKLLALIIHFSASQTYNLIALPLFVIAVYAIQDMYFVTSRRIKRHCIKTSSLSNDRFVETVQGIAIIRAYGWENAYALNNSRALNAFQVPSYTLHVLEQSLGLVLDLIVAGVVLVHVAFIVTFTGTMTAGDVGIIQSWANFDTSFNVVSRIRDFAIAVAPETQPTQEHPIPKSWPSRGKIDLCNVVVSHGDQPSASDHTTVDVSFKVAPVHKIADPFIIPNDTVRGNLDALGIATDKKIVETLKKVHLWSSLESRAIDSGLSPTFYLDVPMNAWPLSEGQLQLLPLSRALLLRSSLGKILLFEEFASNVDPETSGFVQKVIDEEFRGYTIIVVAHRLESIANSDVIIVMDKGRIVEVGAFNDLRQKQGALRSLLDSIVL</sequence>
<dbReference type="PANTHER" id="PTHR24223:SF399">
    <property type="entry name" value="ABC TRANSPORTER ATNG"/>
    <property type="match status" value="1"/>
</dbReference>
<gene>
    <name evidence="10" type="ORF">N7472_003079</name>
</gene>
<reference evidence="10" key="1">
    <citation type="submission" date="2022-11" db="EMBL/GenBank/DDBJ databases">
        <authorList>
            <person name="Petersen C."/>
        </authorList>
    </citation>
    <scope>NUCLEOTIDE SEQUENCE</scope>
    <source>
        <strain evidence="10">IBT 16849</strain>
    </source>
</reference>
<feature type="domain" description="ABC transmembrane type-1" evidence="9">
    <location>
        <begin position="249"/>
        <end position="502"/>
    </location>
</feature>
<evidence type="ECO:0000313" key="10">
    <source>
        <dbReference type="EMBL" id="KAJ5206631.1"/>
    </source>
</evidence>
<keyword evidence="7 8" id="KW-0472">Membrane</keyword>
<keyword evidence="11" id="KW-1185">Reference proteome</keyword>
<evidence type="ECO:0000259" key="9">
    <source>
        <dbReference type="PROSITE" id="PS50929"/>
    </source>
</evidence>
<name>A0A9W9T293_9EURO</name>
<organism evidence="10 11">
    <name type="scientific">Penicillium cf. griseofulvum</name>
    <dbReference type="NCBI Taxonomy" id="2972120"/>
    <lineage>
        <taxon>Eukaryota</taxon>
        <taxon>Fungi</taxon>
        <taxon>Dikarya</taxon>
        <taxon>Ascomycota</taxon>
        <taxon>Pezizomycotina</taxon>
        <taxon>Eurotiomycetes</taxon>
        <taxon>Eurotiomycetidae</taxon>
        <taxon>Eurotiales</taxon>
        <taxon>Aspergillaceae</taxon>
        <taxon>Penicillium</taxon>
    </lineage>
</organism>
<keyword evidence="5" id="KW-0067">ATP-binding</keyword>
<comment type="caution">
    <text evidence="10">The sequence shown here is derived from an EMBL/GenBank/DDBJ whole genome shotgun (WGS) entry which is preliminary data.</text>
</comment>
<accession>A0A9W9T293</accession>
<dbReference type="CDD" id="cd18580">
    <property type="entry name" value="ABC_6TM_ABCC_D2"/>
    <property type="match status" value="1"/>
</dbReference>
<dbReference type="SUPFAM" id="SSF90123">
    <property type="entry name" value="ABC transporter transmembrane region"/>
    <property type="match status" value="1"/>
</dbReference>
<dbReference type="GO" id="GO:0016020">
    <property type="term" value="C:membrane"/>
    <property type="evidence" value="ECO:0007669"/>
    <property type="project" value="UniProtKB-SubCell"/>
</dbReference>
<evidence type="ECO:0000256" key="6">
    <source>
        <dbReference type="ARBA" id="ARBA00022989"/>
    </source>
</evidence>
<dbReference type="PANTHER" id="PTHR24223">
    <property type="entry name" value="ATP-BINDING CASSETTE SUB-FAMILY C"/>
    <property type="match status" value="1"/>
</dbReference>
<feature type="transmembrane region" description="Helical" evidence="8">
    <location>
        <begin position="470"/>
        <end position="492"/>
    </location>
</feature>
<dbReference type="GO" id="GO:0140359">
    <property type="term" value="F:ABC-type transporter activity"/>
    <property type="evidence" value="ECO:0007669"/>
    <property type="project" value="InterPro"/>
</dbReference>
<evidence type="ECO:0000256" key="1">
    <source>
        <dbReference type="ARBA" id="ARBA00004141"/>
    </source>
</evidence>
<dbReference type="AlphaFoldDB" id="A0A9W9T293"/>
<dbReference type="Proteomes" id="UP001150879">
    <property type="component" value="Unassembled WGS sequence"/>
</dbReference>
<keyword evidence="3 8" id="KW-0812">Transmembrane</keyword>
<dbReference type="InterPro" id="IPR044726">
    <property type="entry name" value="ABCC_6TM_D2"/>
</dbReference>
<dbReference type="PROSITE" id="PS50929">
    <property type="entry name" value="ABC_TM1F"/>
    <property type="match status" value="1"/>
</dbReference>
<evidence type="ECO:0000256" key="3">
    <source>
        <dbReference type="ARBA" id="ARBA00022692"/>
    </source>
</evidence>
<feature type="transmembrane region" description="Helical" evidence="8">
    <location>
        <begin position="290"/>
        <end position="312"/>
    </location>
</feature>
<dbReference type="InterPro" id="IPR011527">
    <property type="entry name" value="ABC1_TM_dom"/>
</dbReference>
<dbReference type="OrthoDB" id="4139357at2759"/>
<reference evidence="10" key="2">
    <citation type="journal article" date="2023" name="IMA Fungus">
        <title>Comparative genomic study of the Penicillium genus elucidates a diverse pangenome and 15 lateral gene transfer events.</title>
        <authorList>
            <person name="Petersen C."/>
            <person name="Sorensen T."/>
            <person name="Nielsen M.R."/>
            <person name="Sondergaard T.E."/>
            <person name="Sorensen J.L."/>
            <person name="Fitzpatrick D.A."/>
            <person name="Frisvad J.C."/>
            <person name="Nielsen K.L."/>
        </authorList>
    </citation>
    <scope>NUCLEOTIDE SEQUENCE</scope>
    <source>
        <strain evidence="10">IBT 16849</strain>
    </source>
</reference>
<feature type="transmembrane region" description="Helical" evidence="8">
    <location>
        <begin position="362"/>
        <end position="381"/>
    </location>
</feature>
<feature type="transmembrane region" description="Helical" evidence="8">
    <location>
        <begin position="249"/>
        <end position="270"/>
    </location>
</feature>
<feature type="transmembrane region" description="Helical" evidence="8">
    <location>
        <begin position="41"/>
        <end position="59"/>
    </location>
</feature>
<keyword evidence="4" id="KW-0547">Nucleotide-binding</keyword>
<dbReference type="EMBL" id="JAPQKP010000002">
    <property type="protein sequence ID" value="KAJ5206631.1"/>
    <property type="molecule type" value="Genomic_DNA"/>
</dbReference>
<dbReference type="SUPFAM" id="SSF52540">
    <property type="entry name" value="P-loop containing nucleoside triphosphate hydrolases"/>
    <property type="match status" value="1"/>
</dbReference>
<keyword evidence="2" id="KW-0813">Transport</keyword>